<evidence type="ECO:0000313" key="1">
    <source>
        <dbReference type="EnsemblProtists" id="HpaP806871"/>
    </source>
</evidence>
<keyword evidence="2" id="KW-1185">Reference proteome</keyword>
<accession>M4BKD8</accession>
<reference evidence="2" key="1">
    <citation type="journal article" date="2010" name="Science">
        <title>Signatures of adaptation to obligate biotrophy in the Hyaloperonospora arabidopsidis genome.</title>
        <authorList>
            <person name="Baxter L."/>
            <person name="Tripathy S."/>
            <person name="Ishaque N."/>
            <person name="Boot N."/>
            <person name="Cabral A."/>
            <person name="Kemen E."/>
            <person name="Thines M."/>
            <person name="Ah-Fong A."/>
            <person name="Anderson R."/>
            <person name="Badejoko W."/>
            <person name="Bittner-Eddy P."/>
            <person name="Boore J.L."/>
            <person name="Chibucos M.C."/>
            <person name="Coates M."/>
            <person name="Dehal P."/>
            <person name="Delehaunty K."/>
            <person name="Dong S."/>
            <person name="Downton P."/>
            <person name="Dumas B."/>
            <person name="Fabro G."/>
            <person name="Fronick C."/>
            <person name="Fuerstenberg S.I."/>
            <person name="Fulton L."/>
            <person name="Gaulin E."/>
            <person name="Govers F."/>
            <person name="Hughes L."/>
            <person name="Humphray S."/>
            <person name="Jiang R.H."/>
            <person name="Judelson H."/>
            <person name="Kamoun S."/>
            <person name="Kyung K."/>
            <person name="Meijer H."/>
            <person name="Minx P."/>
            <person name="Morris P."/>
            <person name="Nelson J."/>
            <person name="Phuntumart V."/>
            <person name="Qutob D."/>
            <person name="Rehmany A."/>
            <person name="Rougon-Cardoso A."/>
            <person name="Ryden P."/>
            <person name="Torto-Alalibo T."/>
            <person name="Studholme D."/>
            <person name="Wang Y."/>
            <person name="Win J."/>
            <person name="Wood J."/>
            <person name="Clifton S.W."/>
            <person name="Rogers J."/>
            <person name="Van den Ackerveken G."/>
            <person name="Jones J.D."/>
            <person name="McDowell J.M."/>
            <person name="Beynon J."/>
            <person name="Tyler B.M."/>
        </authorList>
    </citation>
    <scope>NUCLEOTIDE SEQUENCE [LARGE SCALE GENOMIC DNA]</scope>
    <source>
        <strain evidence="2">Emoy2</strain>
    </source>
</reference>
<proteinExistence type="predicted"/>
<dbReference type="VEuPathDB" id="FungiDB:HpaG806871"/>
<dbReference type="HOGENOM" id="CLU_2297095_0_0_1"/>
<organism evidence="1 2">
    <name type="scientific">Hyaloperonospora arabidopsidis (strain Emoy2)</name>
    <name type="common">Downy mildew agent</name>
    <name type="synonym">Peronospora arabidopsidis</name>
    <dbReference type="NCBI Taxonomy" id="559515"/>
    <lineage>
        <taxon>Eukaryota</taxon>
        <taxon>Sar</taxon>
        <taxon>Stramenopiles</taxon>
        <taxon>Oomycota</taxon>
        <taxon>Peronosporomycetes</taxon>
        <taxon>Peronosporales</taxon>
        <taxon>Peronosporaceae</taxon>
        <taxon>Hyaloperonospora</taxon>
    </lineage>
</organism>
<reference evidence="1" key="2">
    <citation type="submission" date="2015-06" db="UniProtKB">
        <authorList>
            <consortium name="EnsemblProtists"/>
        </authorList>
    </citation>
    <scope>IDENTIFICATION</scope>
    <source>
        <strain evidence="1">Emoy2</strain>
    </source>
</reference>
<name>M4BKD8_HYAAE</name>
<dbReference type="InParanoid" id="M4BKD8"/>
<dbReference type="EMBL" id="JH598349">
    <property type="status" value="NOT_ANNOTATED_CDS"/>
    <property type="molecule type" value="Genomic_DNA"/>
</dbReference>
<dbReference type="EnsemblProtists" id="HpaT806871">
    <property type="protein sequence ID" value="HpaP806871"/>
    <property type="gene ID" value="HpaG806871"/>
</dbReference>
<evidence type="ECO:0000313" key="2">
    <source>
        <dbReference type="Proteomes" id="UP000011713"/>
    </source>
</evidence>
<sequence length="101" mass="11424">MVITGLMGIKAELDLGQASRWRARLLAQLVKLSHGVWVRDVLTLHRVHVVKFCSSEQIDQIEADQREILKRYHDSPVLRTAIDSHDENTLLDVAWAAGPSK</sequence>
<protein>
    <submittedName>
        <fullName evidence="1">Uncharacterized protein</fullName>
    </submittedName>
</protein>
<dbReference type="AlphaFoldDB" id="M4BKD8"/>
<dbReference type="Proteomes" id="UP000011713">
    <property type="component" value="Unassembled WGS sequence"/>
</dbReference>